<dbReference type="SUPFAM" id="SSF81383">
    <property type="entry name" value="F-box domain"/>
    <property type="match status" value="1"/>
</dbReference>
<dbReference type="InterPro" id="IPR036047">
    <property type="entry name" value="F-box-like_dom_sf"/>
</dbReference>
<dbReference type="PANTHER" id="PTHR31350">
    <property type="entry name" value="SI:DKEY-261L7.2"/>
    <property type="match status" value="1"/>
</dbReference>
<dbReference type="Pfam" id="PF12937">
    <property type="entry name" value="F-box-like"/>
    <property type="match status" value="1"/>
</dbReference>
<protein>
    <submittedName>
        <fullName evidence="2">Uu.00g115820.m01.CDS01</fullName>
    </submittedName>
</protein>
<organism evidence="2 3">
    <name type="scientific">Anthostomella pinea</name>
    <dbReference type="NCBI Taxonomy" id="933095"/>
    <lineage>
        <taxon>Eukaryota</taxon>
        <taxon>Fungi</taxon>
        <taxon>Dikarya</taxon>
        <taxon>Ascomycota</taxon>
        <taxon>Pezizomycotina</taxon>
        <taxon>Sordariomycetes</taxon>
        <taxon>Xylariomycetidae</taxon>
        <taxon>Xylariales</taxon>
        <taxon>Xylariaceae</taxon>
        <taxon>Anthostomella</taxon>
    </lineage>
</organism>
<accession>A0AAI8VFY7</accession>
<dbReference type="SMART" id="SM00256">
    <property type="entry name" value="FBOX"/>
    <property type="match status" value="1"/>
</dbReference>
<reference evidence="2" key="1">
    <citation type="submission" date="2023-10" db="EMBL/GenBank/DDBJ databases">
        <authorList>
            <person name="Hackl T."/>
        </authorList>
    </citation>
    <scope>NUCLEOTIDE SEQUENCE</scope>
</reference>
<dbReference type="Gene3D" id="1.20.1280.50">
    <property type="match status" value="1"/>
</dbReference>
<sequence>MTSLLRLPDELLEGIVQHLGPRDTVAFGITCKRIHRVATASLVWRRHCIETWRYWQRRHKLAEKTKLPPAQTDWRQLFKERAIIDRDALALFDKMLTEQQSRSHRMEEIASQGYDVKDLLLRLQNETLDSAEDVLARRYHAAAILGQIHRLIALDKWTMLQQGHPVKLEEALGAYDLFVTSGQKGDLDDIARELDVIAQRVRDTDPEFENLSIRQRAVKVAELLRSEELVGNPRVDDYHALRNNFISIALFDEVHTSLPLQSVSIYCAVAQRLDVNAKPSNFPQHVHAVIEALPDQTLDGVSATPTSEAPPEVMYMDPWNSSDEVPEDQLSARLSQMGVPLGLQGHLLGAASTMEMVTRTGRNIMNSVEQARHRPRLANRPAYPDNDSAWYSILWSMLVLGDSEPAAAVHHRRQVLPYLVEHFQTHFPNDIALIERIPPMFTQGREHQLMTELVASARHVDYGVKTVCPRNHDTQVQHKVGHYFKHRRYGYEGFVVGWDTHCAAEPAWIEQMRVDDLPRGRDQPFYNIVADDKSVRYVAEENIQVIHEMPSLALMQLAGRYFKRWDEEKMMFESNIRDQYPDD</sequence>
<dbReference type="PROSITE" id="PS50181">
    <property type="entry name" value="FBOX"/>
    <property type="match status" value="1"/>
</dbReference>
<gene>
    <name evidence="2" type="ORF">KHLLAP_LOCUS4656</name>
</gene>
<evidence type="ECO:0000313" key="3">
    <source>
        <dbReference type="Proteomes" id="UP001295740"/>
    </source>
</evidence>
<evidence type="ECO:0000313" key="2">
    <source>
        <dbReference type="EMBL" id="CAJ2504188.1"/>
    </source>
</evidence>
<dbReference type="AlphaFoldDB" id="A0AAI8VFY7"/>
<dbReference type="Pfam" id="PF13369">
    <property type="entry name" value="Transglut_core2"/>
    <property type="match status" value="1"/>
</dbReference>
<dbReference type="EMBL" id="CAUWAG010000006">
    <property type="protein sequence ID" value="CAJ2504188.1"/>
    <property type="molecule type" value="Genomic_DNA"/>
</dbReference>
<dbReference type="SMART" id="SM00992">
    <property type="entry name" value="YccV-like"/>
    <property type="match status" value="1"/>
</dbReference>
<dbReference type="Proteomes" id="UP001295740">
    <property type="component" value="Unassembled WGS sequence"/>
</dbReference>
<keyword evidence="3" id="KW-1185">Reference proteome</keyword>
<dbReference type="InterPro" id="IPR001810">
    <property type="entry name" value="F-box_dom"/>
</dbReference>
<dbReference type="Gene3D" id="2.30.30.390">
    <property type="entry name" value="Hemimethylated DNA-binding domain"/>
    <property type="match status" value="1"/>
</dbReference>
<dbReference type="Pfam" id="PF08755">
    <property type="entry name" value="YccV-like"/>
    <property type="match status" value="1"/>
</dbReference>
<name>A0AAI8VFY7_9PEZI</name>
<dbReference type="PANTHER" id="PTHR31350:SF27">
    <property type="entry name" value="HEMIMETHYLATED DNA-BINDING DOMAIN-CONTAINING PROTEIN"/>
    <property type="match status" value="1"/>
</dbReference>
<evidence type="ECO:0000259" key="1">
    <source>
        <dbReference type="PROSITE" id="PS50181"/>
    </source>
</evidence>
<dbReference type="InterPro" id="IPR036623">
    <property type="entry name" value="Hemimethylated_DNA-bd_sf"/>
</dbReference>
<dbReference type="SUPFAM" id="SSF141255">
    <property type="entry name" value="YccV-like"/>
    <property type="match status" value="1"/>
</dbReference>
<comment type="caution">
    <text evidence="2">The sequence shown here is derived from an EMBL/GenBank/DDBJ whole genome shotgun (WGS) entry which is preliminary data.</text>
</comment>
<dbReference type="InterPro" id="IPR032698">
    <property type="entry name" value="SirB1_N"/>
</dbReference>
<proteinExistence type="predicted"/>
<dbReference type="NCBIfam" id="TIGR02097">
    <property type="entry name" value="yccV"/>
    <property type="match status" value="1"/>
</dbReference>
<dbReference type="GO" id="GO:0003677">
    <property type="term" value="F:DNA binding"/>
    <property type="evidence" value="ECO:0007669"/>
    <property type="project" value="InterPro"/>
</dbReference>
<feature type="domain" description="F-box" evidence="1">
    <location>
        <begin position="1"/>
        <end position="47"/>
    </location>
</feature>
<dbReference type="InterPro" id="IPR011722">
    <property type="entry name" value="Hemimethylated_DNA-bd_dom"/>
</dbReference>